<dbReference type="EMBL" id="JACHEO010000021">
    <property type="protein sequence ID" value="MBB5349245.1"/>
    <property type="molecule type" value="Genomic_DNA"/>
</dbReference>
<keyword evidence="13" id="KW-1185">Reference proteome</keyword>
<dbReference type="SMART" id="SM00065">
    <property type="entry name" value="GAF"/>
    <property type="match status" value="1"/>
</dbReference>
<dbReference type="InterPro" id="IPR005467">
    <property type="entry name" value="His_kinase_dom"/>
</dbReference>
<dbReference type="Gene3D" id="3.30.565.10">
    <property type="entry name" value="Histidine kinase-like ATPase, C-terminal domain"/>
    <property type="match status" value="1"/>
</dbReference>
<evidence type="ECO:0000256" key="3">
    <source>
        <dbReference type="ARBA" id="ARBA00022553"/>
    </source>
</evidence>
<dbReference type="EC" id="2.7.13.3" evidence="2"/>
<dbReference type="NCBIfam" id="TIGR00229">
    <property type="entry name" value="sensory_box"/>
    <property type="match status" value="1"/>
</dbReference>
<dbReference type="InterPro" id="IPR003018">
    <property type="entry name" value="GAF"/>
</dbReference>
<evidence type="ECO:0000256" key="5">
    <source>
        <dbReference type="ARBA" id="ARBA00022741"/>
    </source>
</evidence>
<evidence type="ECO:0000256" key="7">
    <source>
        <dbReference type="ARBA" id="ARBA00022840"/>
    </source>
</evidence>
<evidence type="ECO:0000259" key="10">
    <source>
        <dbReference type="PROSITE" id="PS50112"/>
    </source>
</evidence>
<dbReference type="InterPro" id="IPR004358">
    <property type="entry name" value="Sig_transdc_His_kin-like_C"/>
</dbReference>
<dbReference type="PROSITE" id="PS50113">
    <property type="entry name" value="PAC"/>
    <property type="match status" value="1"/>
</dbReference>
<keyword evidence="4" id="KW-0808">Transferase</keyword>
<dbReference type="GO" id="GO:0006355">
    <property type="term" value="P:regulation of DNA-templated transcription"/>
    <property type="evidence" value="ECO:0007669"/>
    <property type="project" value="InterPro"/>
</dbReference>
<reference evidence="12 13" key="1">
    <citation type="submission" date="2020-08" db="EMBL/GenBank/DDBJ databases">
        <title>Genomic Encyclopedia of Type Strains, Phase IV (KMG-IV): sequencing the most valuable type-strain genomes for metagenomic binning, comparative biology and taxonomic classification.</title>
        <authorList>
            <person name="Goeker M."/>
        </authorList>
    </citation>
    <scope>NUCLEOTIDE SEQUENCE [LARGE SCALE GENOMIC DNA]</scope>
    <source>
        <strain evidence="12 13">DSM 28570</strain>
    </source>
</reference>
<dbReference type="PRINTS" id="PR00344">
    <property type="entry name" value="BCTRLSENSOR"/>
</dbReference>
<feature type="domain" description="PAS" evidence="10">
    <location>
        <begin position="188"/>
        <end position="258"/>
    </location>
</feature>
<sequence length="559" mass="62669">MIRDVQNHRNAGRRKKDLRAAAIRRTLIDISSAVSTTFDLDELFRVVHCKLARVINVTNFAIGIVDRRTGILSFPFFRDEWDVGYDSGYRFADGDSLDDEVLRVRRPLLLQTADLVRRAADRRVAKMPLIWLGVPLMTGNEILGVMSVKSYTNPDQFDRDDLEILTSISQQLAVAIERKVAVDSLRLSEERLRGFVEGTDDLVVQLDKEGIITYCNHTAERIFGEPADACIGWAIIDFVHKDDAEAFLDAILQILSRRRTSIVVENRFVNRRSGEAIPLHWTIRRQYDTCGQSVVVNGIAHDLTNRNRAEEERLKVLKLESIGVLSGGIAHDFNNMLSVVIGNLDLLQMKGNLREREREFIHAARQASLRAKELTLQLISFSLGDAPRLVPGNLGDVIAICVDRVRAKVATQIELDIAPDLQLLCFDAFQVDHVIDKLLDNAVEAVAAGGSVRVRLYNHHPDVDIGLQTEDEPPLRGRLVVIEISDTGVGIPDAHRLRVFDPYFSTKSRGNQKGIGLGLSVAYAIVRRHQGEIRIWSKPGSGTTVRVYLPAEVDPDRMN</sequence>
<evidence type="ECO:0000256" key="2">
    <source>
        <dbReference type="ARBA" id="ARBA00012438"/>
    </source>
</evidence>
<evidence type="ECO:0000259" key="9">
    <source>
        <dbReference type="PROSITE" id="PS50109"/>
    </source>
</evidence>
<dbReference type="AlphaFoldDB" id="A0A840UU78"/>
<keyword evidence="6" id="KW-0418">Kinase</keyword>
<evidence type="ECO:0000256" key="8">
    <source>
        <dbReference type="ARBA" id="ARBA00023012"/>
    </source>
</evidence>
<evidence type="ECO:0000313" key="13">
    <source>
        <dbReference type="Proteomes" id="UP000539642"/>
    </source>
</evidence>
<dbReference type="Pfam" id="PF02518">
    <property type="entry name" value="HATPase_c"/>
    <property type="match status" value="1"/>
</dbReference>
<dbReference type="SUPFAM" id="SSF55785">
    <property type="entry name" value="PYP-like sensor domain (PAS domain)"/>
    <property type="match status" value="1"/>
</dbReference>
<dbReference type="Gene3D" id="3.30.450.40">
    <property type="match status" value="1"/>
</dbReference>
<dbReference type="InterPro" id="IPR035965">
    <property type="entry name" value="PAS-like_dom_sf"/>
</dbReference>
<keyword evidence="5" id="KW-0547">Nucleotide-binding</keyword>
<dbReference type="InterPro" id="IPR036097">
    <property type="entry name" value="HisK_dim/P_sf"/>
</dbReference>
<dbReference type="Pfam" id="PF01590">
    <property type="entry name" value="GAF"/>
    <property type="match status" value="1"/>
</dbReference>
<dbReference type="InterPro" id="IPR036890">
    <property type="entry name" value="HATPase_C_sf"/>
</dbReference>
<dbReference type="Pfam" id="PF00989">
    <property type="entry name" value="PAS"/>
    <property type="match status" value="1"/>
</dbReference>
<evidence type="ECO:0000256" key="6">
    <source>
        <dbReference type="ARBA" id="ARBA00022777"/>
    </source>
</evidence>
<evidence type="ECO:0000256" key="1">
    <source>
        <dbReference type="ARBA" id="ARBA00000085"/>
    </source>
</evidence>
<comment type="caution">
    <text evidence="12">The sequence shown here is derived from an EMBL/GenBank/DDBJ whole genome shotgun (WGS) entry which is preliminary data.</text>
</comment>
<feature type="domain" description="Histidine kinase" evidence="9">
    <location>
        <begin position="328"/>
        <end position="553"/>
    </location>
</feature>
<dbReference type="SMART" id="SM00091">
    <property type="entry name" value="PAS"/>
    <property type="match status" value="1"/>
</dbReference>
<dbReference type="InterPro" id="IPR000700">
    <property type="entry name" value="PAS-assoc_C"/>
</dbReference>
<dbReference type="SMART" id="SM00388">
    <property type="entry name" value="HisKA"/>
    <property type="match status" value="1"/>
</dbReference>
<dbReference type="Gene3D" id="3.30.450.20">
    <property type="entry name" value="PAS domain"/>
    <property type="match status" value="1"/>
</dbReference>
<dbReference type="SMART" id="SM00387">
    <property type="entry name" value="HATPase_c"/>
    <property type="match status" value="1"/>
</dbReference>
<dbReference type="InterPro" id="IPR003594">
    <property type="entry name" value="HATPase_dom"/>
</dbReference>
<name>A0A840UU78_9BACT</name>
<dbReference type="InterPro" id="IPR013767">
    <property type="entry name" value="PAS_fold"/>
</dbReference>
<evidence type="ECO:0000313" key="12">
    <source>
        <dbReference type="EMBL" id="MBB5349245.1"/>
    </source>
</evidence>
<dbReference type="PANTHER" id="PTHR43065:SF42">
    <property type="entry name" value="TWO-COMPONENT SENSOR PPRA"/>
    <property type="match status" value="1"/>
</dbReference>
<dbReference type="PANTHER" id="PTHR43065">
    <property type="entry name" value="SENSOR HISTIDINE KINASE"/>
    <property type="match status" value="1"/>
</dbReference>
<proteinExistence type="predicted"/>
<dbReference type="InterPro" id="IPR000014">
    <property type="entry name" value="PAS"/>
</dbReference>
<feature type="domain" description="PAC" evidence="11">
    <location>
        <begin position="262"/>
        <end position="315"/>
    </location>
</feature>
<protein>
    <recommendedName>
        <fullName evidence="2">histidine kinase</fullName>
        <ecNumber evidence="2">2.7.13.3</ecNumber>
    </recommendedName>
</protein>
<dbReference type="InterPro" id="IPR003661">
    <property type="entry name" value="HisK_dim/P_dom"/>
</dbReference>
<organism evidence="12 13">
    <name type="scientific">Desulfoprunum benzoelyticum</name>
    <dbReference type="NCBI Taxonomy" id="1506996"/>
    <lineage>
        <taxon>Bacteria</taxon>
        <taxon>Pseudomonadati</taxon>
        <taxon>Thermodesulfobacteriota</taxon>
        <taxon>Desulfobulbia</taxon>
        <taxon>Desulfobulbales</taxon>
        <taxon>Desulfobulbaceae</taxon>
        <taxon>Desulfoprunum</taxon>
    </lineage>
</organism>
<dbReference type="PROSITE" id="PS50112">
    <property type="entry name" value="PAS"/>
    <property type="match status" value="1"/>
</dbReference>
<dbReference type="InterPro" id="IPR029016">
    <property type="entry name" value="GAF-like_dom_sf"/>
</dbReference>
<keyword evidence="3" id="KW-0597">Phosphoprotein</keyword>
<accession>A0A840UU78</accession>
<dbReference type="GO" id="GO:0005524">
    <property type="term" value="F:ATP binding"/>
    <property type="evidence" value="ECO:0007669"/>
    <property type="project" value="UniProtKB-KW"/>
</dbReference>
<dbReference type="SUPFAM" id="SSF47384">
    <property type="entry name" value="Homodimeric domain of signal transducing histidine kinase"/>
    <property type="match status" value="1"/>
</dbReference>
<evidence type="ECO:0000259" key="11">
    <source>
        <dbReference type="PROSITE" id="PS50113"/>
    </source>
</evidence>
<dbReference type="GO" id="GO:0000155">
    <property type="term" value="F:phosphorelay sensor kinase activity"/>
    <property type="evidence" value="ECO:0007669"/>
    <property type="project" value="InterPro"/>
</dbReference>
<evidence type="ECO:0000256" key="4">
    <source>
        <dbReference type="ARBA" id="ARBA00022679"/>
    </source>
</evidence>
<dbReference type="RefSeq" id="WP_183352052.1">
    <property type="nucleotide sequence ID" value="NZ_JACHEO010000021.1"/>
</dbReference>
<comment type="catalytic activity">
    <reaction evidence="1">
        <text>ATP + protein L-histidine = ADP + protein N-phospho-L-histidine.</text>
        <dbReference type="EC" id="2.7.13.3"/>
    </reaction>
</comment>
<dbReference type="CDD" id="cd00130">
    <property type="entry name" value="PAS"/>
    <property type="match status" value="1"/>
</dbReference>
<dbReference type="Gene3D" id="1.10.287.130">
    <property type="match status" value="1"/>
</dbReference>
<dbReference type="PROSITE" id="PS50109">
    <property type="entry name" value="HIS_KIN"/>
    <property type="match status" value="1"/>
</dbReference>
<keyword evidence="8" id="KW-0902">Two-component regulatory system</keyword>
<gene>
    <name evidence="12" type="ORF">HNQ81_002997</name>
</gene>
<dbReference type="CDD" id="cd00075">
    <property type="entry name" value="HATPase"/>
    <property type="match status" value="1"/>
</dbReference>
<dbReference type="SUPFAM" id="SSF55781">
    <property type="entry name" value="GAF domain-like"/>
    <property type="match status" value="1"/>
</dbReference>
<keyword evidence="7" id="KW-0067">ATP-binding</keyword>
<dbReference type="Proteomes" id="UP000539642">
    <property type="component" value="Unassembled WGS sequence"/>
</dbReference>
<dbReference type="SUPFAM" id="SSF55874">
    <property type="entry name" value="ATPase domain of HSP90 chaperone/DNA topoisomerase II/histidine kinase"/>
    <property type="match status" value="1"/>
</dbReference>